<organism evidence="3">
    <name type="scientific">Amphimedon queenslandica</name>
    <name type="common">Sponge</name>
    <dbReference type="NCBI Taxonomy" id="400682"/>
    <lineage>
        <taxon>Eukaryota</taxon>
        <taxon>Metazoa</taxon>
        <taxon>Porifera</taxon>
        <taxon>Demospongiae</taxon>
        <taxon>Heteroscleromorpha</taxon>
        <taxon>Haplosclerida</taxon>
        <taxon>Niphatidae</taxon>
        <taxon>Amphimedon</taxon>
    </lineage>
</organism>
<dbReference type="Pfam" id="PF00735">
    <property type="entry name" value="Septin"/>
    <property type="match status" value="1"/>
</dbReference>
<dbReference type="OrthoDB" id="8954335at2759"/>
<evidence type="ECO:0000313" key="3">
    <source>
        <dbReference type="EnsemblMetazoa" id="Aqu2.1.22080_001"/>
    </source>
</evidence>
<dbReference type="InterPro" id="IPR052090">
    <property type="entry name" value="Cytolytic_pore-forming_toxin"/>
</dbReference>
<keyword evidence="1" id="KW-0342">GTP-binding</keyword>
<dbReference type="Pfam" id="PF21109">
    <property type="entry name" value="Stonustoxin_helical"/>
    <property type="match status" value="1"/>
</dbReference>
<dbReference type="InterPro" id="IPR003961">
    <property type="entry name" value="FN3_dom"/>
</dbReference>
<dbReference type="InParanoid" id="A0A1X7U2T4"/>
<dbReference type="SUPFAM" id="SSF49265">
    <property type="entry name" value="Fibronectin type III"/>
    <property type="match status" value="1"/>
</dbReference>
<dbReference type="CDD" id="cd00882">
    <property type="entry name" value="Ras_like_GTPase"/>
    <property type="match status" value="1"/>
</dbReference>
<dbReference type="InterPro" id="IPR040581">
    <property type="entry name" value="Thioredoxin_11"/>
</dbReference>
<dbReference type="OMA" id="MASHTHF"/>
<dbReference type="InterPro" id="IPR056072">
    <property type="entry name" value="SNTX_MACPF/CDC-like_dom"/>
</dbReference>
<dbReference type="AlphaFoldDB" id="A0A1X7U2T4"/>
<dbReference type="Gene3D" id="2.60.40.10">
    <property type="entry name" value="Immunoglobulins"/>
    <property type="match status" value="1"/>
</dbReference>
<dbReference type="Pfam" id="PF18078">
    <property type="entry name" value="Thioredoxin_11"/>
    <property type="match status" value="1"/>
</dbReference>
<dbReference type="PANTHER" id="PTHR31594">
    <property type="entry name" value="AIG1-TYPE G DOMAIN-CONTAINING PROTEIN"/>
    <property type="match status" value="1"/>
</dbReference>
<evidence type="ECO:0000256" key="1">
    <source>
        <dbReference type="RuleBase" id="RU004560"/>
    </source>
</evidence>
<dbReference type="PROSITE" id="PS50853">
    <property type="entry name" value="FN3"/>
    <property type="match status" value="1"/>
</dbReference>
<dbReference type="CDD" id="cd00063">
    <property type="entry name" value="FN3"/>
    <property type="match status" value="1"/>
</dbReference>
<dbReference type="InterPro" id="IPR027417">
    <property type="entry name" value="P-loop_NTPase"/>
</dbReference>
<dbReference type="Pfam" id="PF24674">
    <property type="entry name" value="MACPF_SNTX"/>
    <property type="match status" value="1"/>
</dbReference>
<sequence length="770" mass="86228">MTATKTTLELSCLGCPFQLGMLYDCRNDSFIPGITLWDSLVLKAALSEISQISSSFEVTAEDSVSSKMLQLGVEAGLSLSVLSGLVEVSGSAKYLDDRKTSDSHCRVTLKCNCKTNFQQLTMEHLAVSKIQHPDIFEKKIATHVVTGILFGAEAFFIFDREVASNENSHNIQGQMEVLVKAIPRINEIKGSTALNINDQEKKETEKFQCKFYGDLILQTNPSSFQDAVKVYKELPLHFLGKGGSTVPKKVSLYPLNSLDSKAARMVREISIGLVTQVQEAFDALNCIEIRSNDLINTEIYDCLSTLKDQMSQFQIMIKEHRTDFMKQLSAVLPTIRGGGAEEQVLASLLEDIDKSPFNARSLKEWIKRKEEGIKAFTQFLNILKKVKGIKFSFGAGDLESAVSNVDHNHILSFEFNVFKKDDPFLQSMHSFLHNKESNQSTPASFAPWFKTKAVIQDLRHKIKQFSSFCEINAGNKEVSFIAPDSSEDATMGKGAAIVHYEYGMLAGEFDPPGRPGKPTVISIEHDSIKLEWKAPQYGSSSIDSYTVSLQCTSESPEKWSNQVIKEKETTITLNQLEPDTNEESEISDIIQTKSPMVDIKLQNIIADSKVIERGPPVVYQIKARPVRLTKGYGNIAKMEFGIPIDRNKPTKVLLVVGATGAGKSTLINAMVNYFLGVKWEHEFRLKLIHDEVTQSQAHSQTQMITAYTFYWQKASPLNCNLTIIDTPGFGDTRGLERDQQITRHIREFFEMKGRMGWIHCMGLVLLLTHH</sequence>
<dbReference type="Gene3D" id="3.40.50.300">
    <property type="entry name" value="P-loop containing nucleotide triphosphate hydrolases"/>
    <property type="match status" value="1"/>
</dbReference>
<dbReference type="SUPFAM" id="SSF52540">
    <property type="entry name" value="P-loop containing nucleoside triphosphate hydrolases"/>
    <property type="match status" value="1"/>
</dbReference>
<dbReference type="EnsemblMetazoa" id="Aqu2.1.22080_001">
    <property type="protein sequence ID" value="Aqu2.1.22080_001"/>
    <property type="gene ID" value="Aqu2.1.22080"/>
</dbReference>
<name>A0A1X7U2T4_AMPQE</name>
<reference evidence="3" key="1">
    <citation type="submission" date="2017-05" db="UniProtKB">
        <authorList>
            <consortium name="EnsemblMetazoa"/>
        </authorList>
    </citation>
    <scope>IDENTIFICATION</scope>
</reference>
<accession>A0A1X7U2T4</accession>
<dbReference type="GO" id="GO:0005525">
    <property type="term" value="F:GTP binding"/>
    <property type="evidence" value="ECO:0007669"/>
    <property type="project" value="UniProtKB-KW"/>
</dbReference>
<dbReference type="Pfam" id="PF00041">
    <property type="entry name" value="fn3"/>
    <property type="match status" value="1"/>
</dbReference>
<comment type="similarity">
    <text evidence="1">Belongs to the TRAFAC class TrmE-Era-EngA-EngB-Septin-like GTPase superfamily. Septin GTPase family.</text>
</comment>
<protein>
    <recommendedName>
        <fullName evidence="2">Fibronectin type-III domain-containing protein</fullName>
    </recommendedName>
</protein>
<proteinExistence type="inferred from homology"/>
<feature type="domain" description="Fibronectin type-III" evidence="2">
    <location>
        <begin position="514"/>
        <end position="608"/>
    </location>
</feature>
<keyword evidence="1" id="KW-0547">Nucleotide-binding</keyword>
<dbReference type="InterPro" id="IPR048997">
    <property type="entry name" value="Stonustoxin-like_helical"/>
</dbReference>
<dbReference type="eggNOG" id="ENOG502QV7C">
    <property type="taxonomic scope" value="Eukaryota"/>
</dbReference>
<dbReference type="InterPro" id="IPR036116">
    <property type="entry name" value="FN3_sf"/>
</dbReference>
<dbReference type="InterPro" id="IPR013783">
    <property type="entry name" value="Ig-like_fold"/>
</dbReference>
<evidence type="ECO:0000259" key="2">
    <source>
        <dbReference type="PROSITE" id="PS50853"/>
    </source>
</evidence>
<dbReference type="InterPro" id="IPR030379">
    <property type="entry name" value="G_SEPTIN_dom"/>
</dbReference>
<dbReference type="PANTHER" id="PTHR31594:SF16">
    <property type="entry name" value="SI:CH211-281L24.3"/>
    <property type="match status" value="1"/>
</dbReference>